<keyword evidence="3" id="KW-1185">Reference proteome</keyword>
<name>B2KD93_ELUMP</name>
<proteinExistence type="predicted"/>
<dbReference type="InterPro" id="IPR013230">
    <property type="entry name" value="Peptidase_M15A_C"/>
</dbReference>
<dbReference type="SUPFAM" id="SSF55166">
    <property type="entry name" value="Hedgehog/DD-peptidase"/>
    <property type="match status" value="1"/>
</dbReference>
<dbReference type="RefSeq" id="WP_012415104.1">
    <property type="nucleotide sequence ID" value="NC_010644.1"/>
</dbReference>
<protein>
    <submittedName>
        <fullName evidence="2">Peptidase M15A</fullName>
    </submittedName>
</protein>
<dbReference type="Proteomes" id="UP000001029">
    <property type="component" value="Chromosome"/>
</dbReference>
<dbReference type="EMBL" id="CP001055">
    <property type="protein sequence ID" value="ACC98489.1"/>
    <property type="molecule type" value="Genomic_DNA"/>
</dbReference>
<dbReference type="AlphaFoldDB" id="B2KD93"/>
<dbReference type="Gene3D" id="3.30.1380.10">
    <property type="match status" value="1"/>
</dbReference>
<dbReference type="OrthoDB" id="5242612at2"/>
<evidence type="ECO:0000313" key="2">
    <source>
        <dbReference type="EMBL" id="ACC98489.1"/>
    </source>
</evidence>
<dbReference type="KEGG" id="emi:Emin_0936"/>
<dbReference type="STRING" id="445932.Emin_0936"/>
<evidence type="ECO:0000313" key="3">
    <source>
        <dbReference type="Proteomes" id="UP000001029"/>
    </source>
</evidence>
<dbReference type="InterPro" id="IPR009045">
    <property type="entry name" value="Zn_M74/Hedgehog-like"/>
</dbReference>
<reference evidence="2 3" key="1">
    <citation type="journal article" date="2009" name="Appl. Environ. Microbiol.">
        <title>Genomic analysis of 'Elusimicrobium minutum,' the first cultivated representative of the phylum 'Elusimicrobia' (formerly termite group 1).</title>
        <authorList>
            <person name="Herlemann D.P.R."/>
            <person name="Geissinger O."/>
            <person name="Ikeda-Ohtsubo W."/>
            <person name="Kunin V."/>
            <person name="Sun H."/>
            <person name="Lapidus A."/>
            <person name="Hugenholtz P."/>
            <person name="Brune A."/>
        </authorList>
    </citation>
    <scope>NUCLEOTIDE SEQUENCE [LARGE SCALE GENOMIC DNA]</scope>
    <source>
        <strain evidence="2 3">Pei191</strain>
    </source>
</reference>
<dbReference type="Pfam" id="PF08291">
    <property type="entry name" value="Peptidase_M15_3"/>
    <property type="match status" value="1"/>
</dbReference>
<gene>
    <name evidence="2" type="ordered locus">Emin_0936</name>
</gene>
<accession>B2KD93</accession>
<organism evidence="2 3">
    <name type="scientific">Elusimicrobium minutum (strain Pei191)</name>
    <dbReference type="NCBI Taxonomy" id="445932"/>
    <lineage>
        <taxon>Bacteria</taxon>
        <taxon>Pseudomonadati</taxon>
        <taxon>Elusimicrobiota</taxon>
        <taxon>Elusimicrobia</taxon>
        <taxon>Elusimicrobiales</taxon>
        <taxon>Elusimicrobiaceae</taxon>
        <taxon>Elusimicrobium</taxon>
    </lineage>
</organism>
<evidence type="ECO:0000259" key="1">
    <source>
        <dbReference type="Pfam" id="PF08291"/>
    </source>
</evidence>
<feature type="domain" description="Peptidase M15A C-terminal" evidence="1">
    <location>
        <begin position="32"/>
        <end position="130"/>
    </location>
</feature>
<dbReference type="HOGENOM" id="CLU_124897_0_1_0"/>
<sequence length="151" mass="17058">MTDTHSTDNKVLSPHFSFKELVNTSNEKFVMANWNYGLLNMSQLVKLANFGETVRTVLGVPMIITSAIRCPELNESIGGSKTSQHMKCEAIDFICRGIGVARIFDLIRESNLTFGQLILEQAGGKEWIHISIGNKNEVMKYDGKKYIRMER</sequence>